<gene>
    <name evidence="2" type="ORF">RIMI_LOCUS8160665</name>
</gene>
<evidence type="ECO:0000313" key="2">
    <source>
        <dbReference type="EMBL" id="CAJ0939823.1"/>
    </source>
</evidence>
<evidence type="ECO:0000313" key="3">
    <source>
        <dbReference type="Proteomes" id="UP001176940"/>
    </source>
</evidence>
<feature type="region of interest" description="Disordered" evidence="1">
    <location>
        <begin position="1"/>
        <end position="25"/>
    </location>
</feature>
<protein>
    <recommendedName>
        <fullName evidence="4">Serine aminopeptidase S33 domain-containing protein</fullName>
    </recommendedName>
</protein>
<name>A0ABN9LDZ2_9NEOB</name>
<dbReference type="PANTHER" id="PTHR46331">
    <property type="entry name" value="VALACYCLOVIR HYDROLASE"/>
    <property type="match status" value="1"/>
</dbReference>
<dbReference type="SUPFAM" id="SSF53474">
    <property type="entry name" value="alpha/beta-Hydrolases"/>
    <property type="match status" value="1"/>
</dbReference>
<evidence type="ECO:0000256" key="1">
    <source>
        <dbReference type="SAM" id="MobiDB-lite"/>
    </source>
</evidence>
<comment type="caution">
    <text evidence="2">The sequence shown here is derived from an EMBL/GenBank/DDBJ whole genome shotgun (WGS) entry which is preliminary data.</text>
</comment>
<proteinExistence type="predicted"/>
<organism evidence="2 3">
    <name type="scientific">Ranitomeya imitator</name>
    <name type="common">mimic poison frog</name>
    <dbReference type="NCBI Taxonomy" id="111125"/>
    <lineage>
        <taxon>Eukaryota</taxon>
        <taxon>Metazoa</taxon>
        <taxon>Chordata</taxon>
        <taxon>Craniata</taxon>
        <taxon>Vertebrata</taxon>
        <taxon>Euteleostomi</taxon>
        <taxon>Amphibia</taxon>
        <taxon>Batrachia</taxon>
        <taxon>Anura</taxon>
        <taxon>Neobatrachia</taxon>
        <taxon>Hyloidea</taxon>
        <taxon>Dendrobatidae</taxon>
        <taxon>Dendrobatinae</taxon>
        <taxon>Ranitomeya</taxon>
    </lineage>
</organism>
<evidence type="ECO:0008006" key="4">
    <source>
        <dbReference type="Google" id="ProtNLM"/>
    </source>
</evidence>
<keyword evidence="3" id="KW-1185">Reference proteome</keyword>
<reference evidence="2" key="1">
    <citation type="submission" date="2023-07" db="EMBL/GenBank/DDBJ databases">
        <authorList>
            <person name="Stuckert A."/>
        </authorList>
    </citation>
    <scope>NUCLEOTIDE SEQUENCE</scope>
</reference>
<dbReference type="EMBL" id="CAUEEQ010015983">
    <property type="protein sequence ID" value="CAJ0939823.1"/>
    <property type="molecule type" value="Genomic_DNA"/>
</dbReference>
<sequence>MLRSEDSSTTTHNHRTMPKSRIHNSYLKEEKKTCERCQNLESRDEKPMEDIYGKEYFANTFSAVVDAMNQFYSKPDGNICRHLLPLIGCPTLIIHGMKDPVVPKSHPQFLHEHIKNSR</sequence>
<dbReference type="Proteomes" id="UP001176940">
    <property type="component" value="Unassembled WGS sequence"/>
</dbReference>
<dbReference type="PANTHER" id="PTHR46331:SF2">
    <property type="entry name" value="VALACYCLOVIR HYDROLASE"/>
    <property type="match status" value="1"/>
</dbReference>
<dbReference type="Gene3D" id="3.40.50.1820">
    <property type="entry name" value="alpha/beta hydrolase"/>
    <property type="match status" value="1"/>
</dbReference>
<accession>A0ABN9LDZ2</accession>
<feature type="compositionally biased region" description="Basic residues" evidence="1">
    <location>
        <begin position="12"/>
        <end position="22"/>
    </location>
</feature>
<dbReference type="InterPro" id="IPR029058">
    <property type="entry name" value="AB_hydrolase_fold"/>
</dbReference>